<feature type="transmembrane region" description="Helical" evidence="1">
    <location>
        <begin position="124"/>
        <end position="146"/>
    </location>
</feature>
<dbReference type="RefSeq" id="WP_408166342.1">
    <property type="nucleotide sequence ID" value="NZ_JAQQFR010000003.1"/>
</dbReference>
<feature type="transmembrane region" description="Helical" evidence="1">
    <location>
        <begin position="208"/>
        <end position="226"/>
    </location>
</feature>
<gene>
    <name evidence="2" type="ORF">PQR63_05485</name>
</gene>
<keyword evidence="1" id="KW-0812">Transmembrane</keyword>
<protein>
    <submittedName>
        <fullName evidence="2">YoaK family protein</fullName>
    </submittedName>
</protein>
<feature type="transmembrane region" description="Helical" evidence="1">
    <location>
        <begin position="185"/>
        <end position="202"/>
    </location>
</feature>
<dbReference type="InterPro" id="IPR010699">
    <property type="entry name" value="DUF1275"/>
</dbReference>
<feature type="transmembrane region" description="Helical" evidence="1">
    <location>
        <begin position="89"/>
        <end position="112"/>
    </location>
</feature>
<name>A0ABW8Z451_9BURK</name>
<dbReference type="EMBL" id="JAQQFR010000003">
    <property type="protein sequence ID" value="MFL9877819.1"/>
    <property type="molecule type" value="Genomic_DNA"/>
</dbReference>
<organism evidence="2 3">
    <name type="scientific">Herbaspirillum rhizosphaerae</name>
    <dbReference type="NCBI Taxonomy" id="346179"/>
    <lineage>
        <taxon>Bacteria</taxon>
        <taxon>Pseudomonadati</taxon>
        <taxon>Pseudomonadota</taxon>
        <taxon>Betaproteobacteria</taxon>
        <taxon>Burkholderiales</taxon>
        <taxon>Oxalobacteraceae</taxon>
        <taxon>Herbaspirillum</taxon>
    </lineage>
</organism>
<feature type="transmembrane region" description="Helical" evidence="1">
    <location>
        <begin position="58"/>
        <end position="82"/>
    </location>
</feature>
<evidence type="ECO:0000313" key="3">
    <source>
        <dbReference type="Proteomes" id="UP001629214"/>
    </source>
</evidence>
<reference evidence="2 3" key="1">
    <citation type="journal article" date="2024" name="Chem. Sci.">
        <title>Discovery of megapolipeptins by genome mining of a Burkholderiales bacteria collection.</title>
        <authorList>
            <person name="Paulo B.S."/>
            <person name="Recchia M.J.J."/>
            <person name="Lee S."/>
            <person name="Fergusson C.H."/>
            <person name="Romanowski S.B."/>
            <person name="Hernandez A."/>
            <person name="Krull N."/>
            <person name="Liu D.Y."/>
            <person name="Cavanagh H."/>
            <person name="Bos A."/>
            <person name="Gray C.A."/>
            <person name="Murphy B.T."/>
            <person name="Linington R.G."/>
            <person name="Eustaquio A.S."/>
        </authorList>
    </citation>
    <scope>NUCLEOTIDE SEQUENCE [LARGE SCALE GENOMIC DNA]</scope>
    <source>
        <strain evidence="2 3">RL21-008-BIB-B</strain>
    </source>
</reference>
<dbReference type="Pfam" id="PF06912">
    <property type="entry name" value="DUF1275"/>
    <property type="match status" value="1"/>
</dbReference>
<evidence type="ECO:0000313" key="2">
    <source>
        <dbReference type="EMBL" id="MFL9877819.1"/>
    </source>
</evidence>
<dbReference type="PANTHER" id="PTHR37314">
    <property type="entry name" value="SLR0142 PROTEIN"/>
    <property type="match status" value="1"/>
</dbReference>
<keyword evidence="3" id="KW-1185">Reference proteome</keyword>
<keyword evidence="1" id="KW-1133">Transmembrane helix</keyword>
<feature type="transmembrane region" description="Helical" evidence="1">
    <location>
        <begin position="12"/>
        <end position="38"/>
    </location>
</feature>
<dbReference type="Proteomes" id="UP001629214">
    <property type="component" value="Unassembled WGS sequence"/>
</dbReference>
<accession>A0ABW8Z451</accession>
<comment type="caution">
    <text evidence="2">The sequence shown here is derived from an EMBL/GenBank/DDBJ whole genome shotgun (WGS) entry which is preliminary data.</text>
</comment>
<sequence>MRIVGNIPRATCQGVAMSFLAGYVDTVGFVALFGLFTAHVTGNFVLIGSELANPSHGVLIKFLAFPAFIGSVILTRMAVIWLERSGKPALPYVLTLQLLFLLAFMILGQSIAPVGVADARAMTALLAGMFGAAAMGVQNAAARLILPQSAPTTVMTGNVTQLVIDVVDIVRGAADQSVRQRCVKFFWPIVAFGVGAIGGAFAYRYALFLALLLPAAILVAMIWAEYPGRKSGAATSSTL</sequence>
<proteinExistence type="predicted"/>
<evidence type="ECO:0000256" key="1">
    <source>
        <dbReference type="SAM" id="Phobius"/>
    </source>
</evidence>
<keyword evidence="1" id="KW-0472">Membrane</keyword>
<dbReference type="PANTHER" id="PTHR37314:SF5">
    <property type="entry name" value="SLR0142 PROTEIN"/>
    <property type="match status" value="1"/>
</dbReference>